<dbReference type="InterPro" id="IPR001638">
    <property type="entry name" value="Solute-binding_3/MltF_N"/>
</dbReference>
<dbReference type="Proteomes" id="UP001139485">
    <property type="component" value="Unassembled WGS sequence"/>
</dbReference>
<proteinExistence type="predicted"/>
<evidence type="ECO:0000313" key="5">
    <source>
        <dbReference type="Proteomes" id="UP001139485"/>
    </source>
</evidence>
<sequence length="290" mass="30430">MTRTTSTKRRAALIAVAPLLALSISACADSSTNTTGEVEADCTPAHPDLTTVTEGTLTVAADVSLPYVDVDDSTGELGGVDGLVLNQIAEMECLTITNATIHGSTAIGSVQQGQSDLAAGGWYWTKAHGKVLGQTDTVYYDFTAVASQDGQYSSLDDLDGLTVGVTQGSLYVEELQDVFGADNVKQYETLTQAMTDLTNGRIDATIAGSGETGYQLSQLDGTTLSMQPIEADDRLEASLSYGQVNFPHTLGNDSLTTALDEDIATLREDGTVQDALDTYGLTDEANFSGN</sequence>
<dbReference type="Gene3D" id="3.40.190.10">
    <property type="entry name" value="Periplasmic binding protein-like II"/>
    <property type="match status" value="2"/>
</dbReference>
<keyword evidence="1 2" id="KW-0732">Signal</keyword>
<name>A0A9X2D7I6_9ACTN</name>
<feature type="domain" description="Solute-binding protein family 3/N-terminal" evidence="3">
    <location>
        <begin position="56"/>
        <end position="283"/>
    </location>
</feature>
<feature type="chain" id="PRO_5040828016" evidence="2">
    <location>
        <begin position="29"/>
        <end position="290"/>
    </location>
</feature>
<dbReference type="SUPFAM" id="SSF53850">
    <property type="entry name" value="Periplasmic binding protein-like II"/>
    <property type="match status" value="1"/>
</dbReference>
<evidence type="ECO:0000313" key="4">
    <source>
        <dbReference type="EMBL" id="MCM0619499.1"/>
    </source>
</evidence>
<dbReference type="Pfam" id="PF00497">
    <property type="entry name" value="SBP_bac_3"/>
    <property type="match status" value="1"/>
</dbReference>
<dbReference type="AlphaFoldDB" id="A0A9X2D7I6"/>
<keyword evidence="5" id="KW-1185">Reference proteome</keyword>
<dbReference type="PROSITE" id="PS51257">
    <property type="entry name" value="PROKAR_LIPOPROTEIN"/>
    <property type="match status" value="1"/>
</dbReference>
<dbReference type="EMBL" id="JAMOIL010000003">
    <property type="protein sequence ID" value="MCM0619499.1"/>
    <property type="molecule type" value="Genomic_DNA"/>
</dbReference>
<evidence type="ECO:0000259" key="3">
    <source>
        <dbReference type="SMART" id="SM00062"/>
    </source>
</evidence>
<reference evidence="4" key="1">
    <citation type="submission" date="2022-05" db="EMBL/GenBank/DDBJ databases">
        <authorList>
            <person name="Tuo L."/>
        </authorList>
    </citation>
    <scope>NUCLEOTIDE SEQUENCE</scope>
    <source>
        <strain evidence="4">BSK12Z-4</strain>
    </source>
</reference>
<comment type="caution">
    <text evidence="4">The sequence shown here is derived from an EMBL/GenBank/DDBJ whole genome shotgun (WGS) entry which is preliminary data.</text>
</comment>
<dbReference type="SMART" id="SM00062">
    <property type="entry name" value="PBPb"/>
    <property type="match status" value="1"/>
</dbReference>
<accession>A0A9X2D7I6</accession>
<dbReference type="PANTHER" id="PTHR35936">
    <property type="entry name" value="MEMBRANE-BOUND LYTIC MUREIN TRANSGLYCOSYLASE F"/>
    <property type="match status" value="1"/>
</dbReference>
<feature type="signal peptide" evidence="2">
    <location>
        <begin position="1"/>
        <end position="28"/>
    </location>
</feature>
<evidence type="ECO:0000256" key="2">
    <source>
        <dbReference type="SAM" id="SignalP"/>
    </source>
</evidence>
<protein>
    <submittedName>
        <fullName evidence="4">Transporter substrate-binding domain-containing protein</fullName>
    </submittedName>
</protein>
<evidence type="ECO:0000256" key="1">
    <source>
        <dbReference type="ARBA" id="ARBA00022729"/>
    </source>
</evidence>
<dbReference type="RefSeq" id="WP_250826316.1">
    <property type="nucleotide sequence ID" value="NZ_JAMOIL010000003.1"/>
</dbReference>
<gene>
    <name evidence="4" type="ORF">M8330_04205</name>
</gene>
<organism evidence="4 5">
    <name type="scientific">Nocardioides bruguierae</name>
    <dbReference type="NCBI Taxonomy" id="2945102"/>
    <lineage>
        <taxon>Bacteria</taxon>
        <taxon>Bacillati</taxon>
        <taxon>Actinomycetota</taxon>
        <taxon>Actinomycetes</taxon>
        <taxon>Propionibacteriales</taxon>
        <taxon>Nocardioidaceae</taxon>
        <taxon>Nocardioides</taxon>
    </lineage>
</organism>